<dbReference type="EMBL" id="JAHLQL010000001">
    <property type="protein sequence ID" value="MBU5590759.1"/>
    <property type="molecule type" value="Genomic_DNA"/>
</dbReference>
<reference evidence="2 3" key="1">
    <citation type="submission" date="2021-06" db="EMBL/GenBank/DDBJ databases">
        <authorList>
            <person name="Sun Q."/>
            <person name="Li D."/>
        </authorList>
    </citation>
    <scope>NUCLEOTIDE SEQUENCE [LARGE SCALE GENOMIC DNA]</scope>
    <source>
        <strain evidence="2 3">MSJ-4</strain>
    </source>
</reference>
<gene>
    <name evidence="2" type="primary">spoIIIAB</name>
    <name evidence="2" type="ORF">KQI89_03200</name>
</gene>
<sequence length="172" mass="19963">MVKYLGFLMIFISCSLAGFVYAESLKKRTSQLKELERCLNHLQNEIFYTHTPLPEAMLNISVKSKYVFKDIFKDVADDLKQNMVKDVYESFDKNLEKHKKSLNINMEDKNIILDLAKSLGESDIQSHISIFSITLKNLQEQIEIALDKSKKDMKVYRYLGISIGLMIIIFLI</sequence>
<keyword evidence="1" id="KW-1133">Transmembrane helix</keyword>
<organism evidence="2 3">
    <name type="scientific">Clostridium simiarum</name>
    <dbReference type="NCBI Taxonomy" id="2841506"/>
    <lineage>
        <taxon>Bacteria</taxon>
        <taxon>Bacillati</taxon>
        <taxon>Bacillota</taxon>
        <taxon>Clostridia</taxon>
        <taxon>Eubacteriales</taxon>
        <taxon>Clostridiaceae</taxon>
        <taxon>Clostridium</taxon>
    </lineage>
</organism>
<dbReference type="Pfam" id="PF09548">
    <property type="entry name" value="Spore_III_AB"/>
    <property type="match status" value="1"/>
</dbReference>
<dbReference type="InterPro" id="IPR014198">
    <property type="entry name" value="Spore_III_AB"/>
</dbReference>
<keyword evidence="1" id="KW-0472">Membrane</keyword>
<proteinExistence type="predicted"/>
<name>A0ABS6EX08_9CLOT</name>
<dbReference type="NCBIfam" id="TIGR02833">
    <property type="entry name" value="spore_III_AB"/>
    <property type="match status" value="1"/>
</dbReference>
<evidence type="ECO:0000256" key="1">
    <source>
        <dbReference type="SAM" id="Phobius"/>
    </source>
</evidence>
<protein>
    <submittedName>
        <fullName evidence="2">Stage III sporulation protein AB</fullName>
    </submittedName>
</protein>
<evidence type="ECO:0000313" key="3">
    <source>
        <dbReference type="Proteomes" id="UP000736583"/>
    </source>
</evidence>
<comment type="caution">
    <text evidence="2">The sequence shown here is derived from an EMBL/GenBank/DDBJ whole genome shotgun (WGS) entry which is preliminary data.</text>
</comment>
<feature type="transmembrane region" description="Helical" evidence="1">
    <location>
        <begin position="155"/>
        <end position="171"/>
    </location>
</feature>
<dbReference type="PIRSF" id="PIRSF021435">
    <property type="entry name" value="SpoIIIAB"/>
    <property type="match status" value="1"/>
</dbReference>
<evidence type="ECO:0000313" key="2">
    <source>
        <dbReference type="EMBL" id="MBU5590759.1"/>
    </source>
</evidence>
<dbReference type="RefSeq" id="WP_216455860.1">
    <property type="nucleotide sequence ID" value="NZ_JAHLQL010000001.1"/>
</dbReference>
<keyword evidence="1" id="KW-0812">Transmembrane</keyword>
<accession>A0ABS6EX08</accession>
<keyword evidence="3" id="KW-1185">Reference proteome</keyword>
<dbReference type="Proteomes" id="UP000736583">
    <property type="component" value="Unassembled WGS sequence"/>
</dbReference>